<keyword evidence="2" id="KW-0238">DNA-binding</keyword>
<dbReference type="CDD" id="cd00338">
    <property type="entry name" value="Ser_Recombinase"/>
    <property type="match status" value="1"/>
</dbReference>
<feature type="compositionally biased region" description="Basic and acidic residues" evidence="6">
    <location>
        <begin position="641"/>
        <end position="652"/>
    </location>
</feature>
<dbReference type="Pfam" id="PF00239">
    <property type="entry name" value="Resolvase"/>
    <property type="match status" value="1"/>
</dbReference>
<dbReference type="PROSITE" id="PS51736">
    <property type="entry name" value="RECOMBINASES_3"/>
    <property type="match status" value="1"/>
</dbReference>
<keyword evidence="5" id="KW-0175">Coiled coil</keyword>
<keyword evidence="10" id="KW-1185">Reference proteome</keyword>
<feature type="domain" description="Recombinase" evidence="8">
    <location>
        <begin position="160"/>
        <end position="287"/>
    </location>
</feature>
<evidence type="ECO:0000259" key="8">
    <source>
        <dbReference type="PROSITE" id="PS51737"/>
    </source>
</evidence>
<reference evidence="9 10" key="1">
    <citation type="submission" date="2021-12" db="EMBL/GenBank/DDBJ databases">
        <title>Discovery of the Pendulisporaceae a myxobacterial family with distinct sporulation behavior and unique specialized metabolism.</title>
        <authorList>
            <person name="Garcia R."/>
            <person name="Popoff A."/>
            <person name="Bader C.D."/>
            <person name="Loehr J."/>
            <person name="Walesch S."/>
            <person name="Walt C."/>
            <person name="Boldt J."/>
            <person name="Bunk B."/>
            <person name="Haeckl F.J.F.P.J."/>
            <person name="Gunesch A.P."/>
            <person name="Birkelbach J."/>
            <person name="Nuebel U."/>
            <person name="Pietschmann T."/>
            <person name="Bach T."/>
            <person name="Mueller R."/>
        </authorList>
    </citation>
    <scope>NUCLEOTIDE SEQUENCE [LARGE SCALE GENOMIC DNA]</scope>
    <source>
        <strain evidence="9 10">MSr11954</strain>
    </source>
</reference>
<dbReference type="Pfam" id="PF13408">
    <property type="entry name" value="Zn_ribbon_recom"/>
    <property type="match status" value="1"/>
</dbReference>
<feature type="region of interest" description="Disordered" evidence="6">
    <location>
        <begin position="523"/>
        <end position="652"/>
    </location>
</feature>
<feature type="active site" description="O-(5'-phospho-DNA)-serine intermediate" evidence="4">
    <location>
        <position position="12"/>
    </location>
</feature>
<dbReference type="InterPro" id="IPR006118">
    <property type="entry name" value="Recombinase_CS"/>
</dbReference>
<evidence type="ECO:0000313" key="10">
    <source>
        <dbReference type="Proteomes" id="UP001370348"/>
    </source>
</evidence>
<feature type="region of interest" description="Disordered" evidence="6">
    <location>
        <begin position="242"/>
        <end position="264"/>
    </location>
</feature>
<dbReference type="InterPro" id="IPR050639">
    <property type="entry name" value="SSR_resolvase"/>
</dbReference>
<dbReference type="Gene3D" id="3.40.50.1390">
    <property type="entry name" value="Resolvase, N-terminal catalytic domain"/>
    <property type="match status" value="1"/>
</dbReference>
<dbReference type="Proteomes" id="UP001370348">
    <property type="component" value="Chromosome"/>
</dbReference>
<feature type="compositionally biased region" description="Basic residues" evidence="6">
    <location>
        <begin position="250"/>
        <end position="264"/>
    </location>
</feature>
<dbReference type="InterPro" id="IPR038109">
    <property type="entry name" value="DNA_bind_recomb_sf"/>
</dbReference>
<evidence type="ECO:0000256" key="1">
    <source>
        <dbReference type="ARBA" id="ARBA00022908"/>
    </source>
</evidence>
<accession>A0ABZ2MA93</accession>
<keyword evidence="1" id="KW-0229">DNA integration</keyword>
<dbReference type="Gene3D" id="3.90.1750.20">
    <property type="entry name" value="Putative Large Serine Recombinase, Chain B, Domain 2"/>
    <property type="match status" value="1"/>
</dbReference>
<dbReference type="RefSeq" id="WP_394829040.1">
    <property type="nucleotide sequence ID" value="NZ_CP089984.1"/>
</dbReference>
<protein>
    <submittedName>
        <fullName evidence="9">Recombinase family protein</fullName>
    </submittedName>
</protein>
<name>A0ABZ2MA93_9BACT</name>
<dbReference type="Pfam" id="PF07508">
    <property type="entry name" value="Recombinase"/>
    <property type="match status" value="1"/>
</dbReference>
<evidence type="ECO:0000256" key="6">
    <source>
        <dbReference type="SAM" id="MobiDB-lite"/>
    </source>
</evidence>
<dbReference type="SUPFAM" id="SSF53041">
    <property type="entry name" value="Resolvase-like"/>
    <property type="match status" value="1"/>
</dbReference>
<evidence type="ECO:0000256" key="4">
    <source>
        <dbReference type="PROSITE-ProRule" id="PRU10137"/>
    </source>
</evidence>
<keyword evidence="3" id="KW-0233">DNA recombination</keyword>
<sequence length="652" mass="73154">MKNRAALYARVSTARQEQEKTIGSQVEAIERACAAGGVSIAPDRRYVDEGFSGSRLDRPAFDALRDAAADGLIDVIYIYCPDRLARSYVHQQVILEELTKRGVRVHFVEHPVGERAEDRLLVQMQGVIAEYERAKILERTRRGRMHKVREGRMLPFGIPPYGYAIVRTKAVPGGSIVIDEVEAQNVRAMYRWVLDEGLSARQVAKRLNALGIKPRRAKIWVAGSVHVILTNAAYTGMATYGKREPAEPKRPRRPGGYRKNAKSSHVIRPRAQWLHVSIPSLVTEKDQECVRTRLAKNKIWAPRNVQHDYLLRALVTCGECGWKMACGHQSSVCKRYEYFYYECARRDPVDTGRMSKCTAKRVRAEELDGVVWDAIRSWVQSPAMLQRELELWRTSRQAASSVAKELARLEGARRQLELQVERLIDAYQRGAISVEQLKSRRERLDSAMDSVSLRGEDLIGQQMDSTRVTRIADDLAAFASTLRKGFDKLDFTERQRIVRLLLERVVVTGDKLTIEHAIPLSGRFGGLRQGDRARLRRSEDRHAGSPRGDSQQDGERRDAGALGHRTRVQPRASRDGANRRGSLGAAVANQLRDEPSPHSRRVGLGGGGACSGCHPEKPTSASRGAEALRLTSTTHGASLSPRREDQDEQLRS</sequence>
<evidence type="ECO:0000256" key="5">
    <source>
        <dbReference type="SAM" id="Coils"/>
    </source>
</evidence>
<feature type="compositionally biased region" description="Basic and acidic residues" evidence="6">
    <location>
        <begin position="529"/>
        <end position="543"/>
    </location>
</feature>
<dbReference type="InterPro" id="IPR036162">
    <property type="entry name" value="Resolvase-like_N_sf"/>
</dbReference>
<dbReference type="SMART" id="SM00857">
    <property type="entry name" value="Resolvase"/>
    <property type="match status" value="1"/>
</dbReference>
<dbReference type="InterPro" id="IPR011109">
    <property type="entry name" value="DNA_bind_recombinase_dom"/>
</dbReference>
<dbReference type="PROSITE" id="PS00397">
    <property type="entry name" value="RECOMBINASES_1"/>
    <property type="match status" value="1"/>
</dbReference>
<proteinExistence type="predicted"/>
<organism evidence="9 10">
    <name type="scientific">Pendulispora albinea</name>
    <dbReference type="NCBI Taxonomy" id="2741071"/>
    <lineage>
        <taxon>Bacteria</taxon>
        <taxon>Pseudomonadati</taxon>
        <taxon>Myxococcota</taxon>
        <taxon>Myxococcia</taxon>
        <taxon>Myxococcales</taxon>
        <taxon>Sorangiineae</taxon>
        <taxon>Pendulisporaceae</taxon>
        <taxon>Pendulispora</taxon>
    </lineage>
</organism>
<dbReference type="EMBL" id="CP089984">
    <property type="protein sequence ID" value="WXB19423.1"/>
    <property type="molecule type" value="Genomic_DNA"/>
</dbReference>
<dbReference type="InterPro" id="IPR006119">
    <property type="entry name" value="Resolv_N"/>
</dbReference>
<dbReference type="PANTHER" id="PTHR30461:SF23">
    <property type="entry name" value="DNA RECOMBINASE-RELATED"/>
    <property type="match status" value="1"/>
</dbReference>
<dbReference type="InterPro" id="IPR025827">
    <property type="entry name" value="Zn_ribbon_recom_dom"/>
</dbReference>
<evidence type="ECO:0000313" key="9">
    <source>
        <dbReference type="EMBL" id="WXB19423.1"/>
    </source>
</evidence>
<feature type="coiled-coil region" evidence="5">
    <location>
        <begin position="399"/>
        <end position="454"/>
    </location>
</feature>
<dbReference type="PROSITE" id="PS51737">
    <property type="entry name" value="RECOMBINASE_DNA_BIND"/>
    <property type="match status" value="1"/>
</dbReference>
<dbReference type="PANTHER" id="PTHR30461">
    <property type="entry name" value="DNA-INVERTASE FROM LAMBDOID PROPHAGE"/>
    <property type="match status" value="1"/>
</dbReference>
<feature type="domain" description="Resolvase/invertase-type recombinase catalytic" evidence="7">
    <location>
        <begin position="4"/>
        <end position="151"/>
    </location>
</feature>
<evidence type="ECO:0000259" key="7">
    <source>
        <dbReference type="PROSITE" id="PS51736"/>
    </source>
</evidence>
<evidence type="ECO:0000256" key="3">
    <source>
        <dbReference type="ARBA" id="ARBA00023172"/>
    </source>
</evidence>
<gene>
    <name evidence="9" type="ORF">LZC94_19600</name>
</gene>
<evidence type="ECO:0000256" key="2">
    <source>
        <dbReference type="ARBA" id="ARBA00023125"/>
    </source>
</evidence>